<organism evidence="7 8">
    <name type="scientific">Botrytis tulipae</name>
    <dbReference type="NCBI Taxonomy" id="87230"/>
    <lineage>
        <taxon>Eukaryota</taxon>
        <taxon>Fungi</taxon>
        <taxon>Dikarya</taxon>
        <taxon>Ascomycota</taxon>
        <taxon>Pezizomycotina</taxon>
        <taxon>Leotiomycetes</taxon>
        <taxon>Helotiales</taxon>
        <taxon>Sclerotiniaceae</taxon>
        <taxon>Botrytis</taxon>
    </lineage>
</organism>
<evidence type="ECO:0000256" key="3">
    <source>
        <dbReference type="ARBA" id="ARBA00022989"/>
    </source>
</evidence>
<name>A0A4Z1ED26_9HELO</name>
<sequence>MHNSKKNWNESPAPSRERSKAAAADEQVITAVCDLEKTEPITVIENDASPQEKIYPSGWKSLLITLGIMAAVLVVALDNYFISALIFLTIIAFQPAHGQIFTLFSVKWAFLISILWFEVGSIISAAAPNSIAFIFGRLICGAAAGGIWCEHLRSLLMSFLLQSVIYTCR</sequence>
<evidence type="ECO:0000256" key="1">
    <source>
        <dbReference type="ARBA" id="ARBA00004141"/>
    </source>
</evidence>
<dbReference type="PANTHER" id="PTHR23501:SF198">
    <property type="entry name" value="AZOLE RESISTANCE PROTEIN 1-RELATED"/>
    <property type="match status" value="1"/>
</dbReference>
<keyword evidence="4 6" id="KW-0472">Membrane</keyword>
<accession>A0A4Z1ED26</accession>
<dbReference type="SUPFAM" id="SSF103473">
    <property type="entry name" value="MFS general substrate transporter"/>
    <property type="match status" value="1"/>
</dbReference>
<evidence type="ECO:0000256" key="4">
    <source>
        <dbReference type="ARBA" id="ARBA00023136"/>
    </source>
</evidence>
<dbReference type="EMBL" id="PQXH01000142">
    <property type="protein sequence ID" value="TGO10176.1"/>
    <property type="molecule type" value="Genomic_DNA"/>
</dbReference>
<evidence type="ECO:0000256" key="5">
    <source>
        <dbReference type="SAM" id="MobiDB-lite"/>
    </source>
</evidence>
<reference evidence="7 8" key="1">
    <citation type="submission" date="2017-12" db="EMBL/GenBank/DDBJ databases">
        <title>Comparative genomics of Botrytis spp.</title>
        <authorList>
            <person name="Valero-Jimenez C.A."/>
            <person name="Tapia P."/>
            <person name="Veloso J."/>
            <person name="Silva-Moreno E."/>
            <person name="Staats M."/>
            <person name="Valdes J.H."/>
            <person name="Van Kan J.A.L."/>
        </authorList>
    </citation>
    <scope>NUCLEOTIDE SEQUENCE [LARGE SCALE GENOMIC DNA]</scope>
    <source>
        <strain evidence="7 8">Bt9001</strain>
    </source>
</reference>
<gene>
    <name evidence="7" type="ORF">BTUL_0142g00130</name>
</gene>
<feature type="transmembrane region" description="Helical" evidence="6">
    <location>
        <begin position="100"/>
        <end position="119"/>
    </location>
</feature>
<protein>
    <recommendedName>
        <fullName evidence="9">Major facilitator superfamily (MFS) profile domain-containing protein</fullName>
    </recommendedName>
</protein>
<proteinExistence type="predicted"/>
<dbReference type="GO" id="GO:0005886">
    <property type="term" value="C:plasma membrane"/>
    <property type="evidence" value="ECO:0007669"/>
    <property type="project" value="TreeGrafter"/>
</dbReference>
<feature type="region of interest" description="Disordered" evidence="5">
    <location>
        <begin position="1"/>
        <end position="24"/>
    </location>
</feature>
<dbReference type="AlphaFoldDB" id="A0A4Z1ED26"/>
<evidence type="ECO:0000313" key="7">
    <source>
        <dbReference type="EMBL" id="TGO10176.1"/>
    </source>
</evidence>
<evidence type="ECO:0000313" key="8">
    <source>
        <dbReference type="Proteomes" id="UP000297777"/>
    </source>
</evidence>
<keyword evidence="3 6" id="KW-1133">Transmembrane helix</keyword>
<evidence type="ECO:0008006" key="9">
    <source>
        <dbReference type="Google" id="ProtNLM"/>
    </source>
</evidence>
<comment type="subcellular location">
    <subcellularLocation>
        <location evidence="1">Membrane</location>
        <topology evidence="1">Multi-pass membrane protein</topology>
    </subcellularLocation>
</comment>
<evidence type="ECO:0000256" key="2">
    <source>
        <dbReference type="ARBA" id="ARBA00022692"/>
    </source>
</evidence>
<dbReference type="PANTHER" id="PTHR23501">
    <property type="entry name" value="MAJOR FACILITATOR SUPERFAMILY"/>
    <property type="match status" value="1"/>
</dbReference>
<comment type="caution">
    <text evidence="7">The sequence shown here is derived from an EMBL/GenBank/DDBJ whole genome shotgun (WGS) entry which is preliminary data.</text>
</comment>
<dbReference type="GO" id="GO:0022857">
    <property type="term" value="F:transmembrane transporter activity"/>
    <property type="evidence" value="ECO:0007669"/>
    <property type="project" value="TreeGrafter"/>
</dbReference>
<dbReference type="OrthoDB" id="10021397at2759"/>
<feature type="transmembrane region" description="Helical" evidence="6">
    <location>
        <begin position="62"/>
        <end position="93"/>
    </location>
</feature>
<keyword evidence="2 6" id="KW-0812">Transmembrane</keyword>
<dbReference type="Proteomes" id="UP000297777">
    <property type="component" value="Unassembled WGS sequence"/>
</dbReference>
<dbReference type="Gene3D" id="1.20.1250.20">
    <property type="entry name" value="MFS general substrate transporter like domains"/>
    <property type="match status" value="1"/>
</dbReference>
<keyword evidence="8" id="KW-1185">Reference proteome</keyword>
<evidence type="ECO:0000256" key="6">
    <source>
        <dbReference type="SAM" id="Phobius"/>
    </source>
</evidence>
<dbReference type="InterPro" id="IPR036259">
    <property type="entry name" value="MFS_trans_sf"/>
</dbReference>